<name>A0A814WI23_9BILA</name>
<dbReference type="InterPro" id="IPR036322">
    <property type="entry name" value="WD40_repeat_dom_sf"/>
</dbReference>
<comment type="similarity">
    <text evidence="2">Belongs to the WD repeat ARPC1 family.</text>
</comment>
<sequence length="365" mass="41712">MINKRRPNPQDNILYIFNTLETFNIIGEAHKRIEHGGRDRTLKELKSKYFNITEECNERKLALSLGNNDVRIYQKTAGKWNLTTTWSDHLSRVLAIDWAPTTNRIVSASADYNAYVWTCEEGKWKPQLVELQRTSRAVCCAKWSPKENKFAVGSSDKNIAICYYEEDQRFWAAEMVKKKPKSTVTCIDWHPNNQLVAVGNCDYRCRIYSAYIDTVDSKLETSSWGKISGAGELLHEFQTESGWIHDVAFSPSGESLAWVSHNSIISVVTASNTSRITMEMTSYLPFRCIIFISENTLVTGGHEFSPLIYKYDEQNGTIQYVRKLVQEANTNRQSVKQIVPYETEGNTISKISSADLFGQIVIWKV</sequence>
<evidence type="ECO:0000313" key="12">
    <source>
        <dbReference type="EMBL" id="CAF1204313.1"/>
    </source>
</evidence>
<evidence type="ECO:0000256" key="10">
    <source>
        <dbReference type="PROSITE-ProRule" id="PRU00221"/>
    </source>
</evidence>
<dbReference type="SUPFAM" id="SSF50978">
    <property type="entry name" value="WD40 repeat-like"/>
    <property type="match status" value="1"/>
</dbReference>
<evidence type="ECO:0000256" key="4">
    <source>
        <dbReference type="ARBA" id="ARBA00022574"/>
    </source>
</evidence>
<feature type="repeat" description="WD" evidence="10">
    <location>
        <begin position="86"/>
        <end position="117"/>
    </location>
</feature>
<evidence type="ECO:0000256" key="3">
    <source>
        <dbReference type="ARBA" id="ARBA00022490"/>
    </source>
</evidence>
<evidence type="ECO:0000256" key="9">
    <source>
        <dbReference type="ARBA" id="ARBA00041789"/>
    </source>
</evidence>
<keyword evidence="5" id="KW-0677">Repeat</keyword>
<feature type="domain" description="Anaphase-promoting complex subunit 4-like WD40" evidence="11">
    <location>
        <begin position="142"/>
        <end position="221"/>
    </location>
</feature>
<dbReference type="Gene3D" id="2.130.10.10">
    <property type="entry name" value="YVTN repeat-like/Quinoprotein amine dehydrogenase"/>
    <property type="match status" value="1"/>
</dbReference>
<organism evidence="12 14">
    <name type="scientific">Didymodactylos carnosus</name>
    <dbReference type="NCBI Taxonomy" id="1234261"/>
    <lineage>
        <taxon>Eukaryota</taxon>
        <taxon>Metazoa</taxon>
        <taxon>Spiralia</taxon>
        <taxon>Gnathifera</taxon>
        <taxon>Rotifera</taxon>
        <taxon>Eurotatoria</taxon>
        <taxon>Bdelloidea</taxon>
        <taxon>Philodinida</taxon>
        <taxon>Philodinidae</taxon>
        <taxon>Didymodactylos</taxon>
    </lineage>
</organism>
<dbReference type="InterPro" id="IPR015943">
    <property type="entry name" value="WD40/YVTN_repeat-like_dom_sf"/>
</dbReference>
<keyword evidence="3" id="KW-0963">Cytoplasm</keyword>
<reference evidence="12" key="1">
    <citation type="submission" date="2021-02" db="EMBL/GenBank/DDBJ databases">
        <authorList>
            <person name="Nowell W R."/>
        </authorList>
    </citation>
    <scope>NUCLEOTIDE SEQUENCE</scope>
</reference>
<dbReference type="PROSITE" id="PS50082">
    <property type="entry name" value="WD_REPEATS_2"/>
    <property type="match status" value="1"/>
</dbReference>
<evidence type="ECO:0000313" key="13">
    <source>
        <dbReference type="EMBL" id="CAF3968652.1"/>
    </source>
</evidence>
<dbReference type="OrthoDB" id="406844at2759"/>
<dbReference type="Pfam" id="PF12894">
    <property type="entry name" value="ANAPC4_WD40"/>
    <property type="match status" value="1"/>
</dbReference>
<dbReference type="GO" id="GO:0005885">
    <property type="term" value="C:Arp2/3 protein complex"/>
    <property type="evidence" value="ECO:0007669"/>
    <property type="project" value="InterPro"/>
</dbReference>
<dbReference type="Pfam" id="PF00400">
    <property type="entry name" value="WD40"/>
    <property type="match status" value="1"/>
</dbReference>
<dbReference type="InterPro" id="IPR001680">
    <property type="entry name" value="WD40_rpt"/>
</dbReference>
<protein>
    <recommendedName>
        <fullName evidence="8">Arp2/3 complex 41 kDa subunit</fullName>
    </recommendedName>
    <alternativeName>
        <fullName evidence="9">p41-ARC</fullName>
    </alternativeName>
</protein>
<comment type="subcellular location">
    <subcellularLocation>
        <location evidence="1">Cytoplasm</location>
        <location evidence="1">Cytoskeleton</location>
    </subcellularLocation>
</comment>
<proteinExistence type="inferred from homology"/>
<keyword evidence="6" id="KW-0009">Actin-binding</keyword>
<dbReference type="PROSITE" id="PS50294">
    <property type="entry name" value="WD_REPEATS_REGION"/>
    <property type="match status" value="1"/>
</dbReference>
<comment type="caution">
    <text evidence="12">The sequence shown here is derived from an EMBL/GenBank/DDBJ whole genome shotgun (WGS) entry which is preliminary data.</text>
</comment>
<evidence type="ECO:0000256" key="8">
    <source>
        <dbReference type="ARBA" id="ARBA00041244"/>
    </source>
</evidence>
<dbReference type="AlphaFoldDB" id="A0A814WI23"/>
<evidence type="ECO:0000256" key="6">
    <source>
        <dbReference type="ARBA" id="ARBA00023203"/>
    </source>
</evidence>
<evidence type="ECO:0000256" key="7">
    <source>
        <dbReference type="ARBA" id="ARBA00023212"/>
    </source>
</evidence>
<dbReference type="PANTHER" id="PTHR10709">
    <property type="entry name" value="ACTIN-RELATED PROTEIN 2/3 COMPLEX SUBUNIT 1"/>
    <property type="match status" value="1"/>
</dbReference>
<dbReference type="Proteomes" id="UP000663829">
    <property type="component" value="Unassembled WGS sequence"/>
</dbReference>
<evidence type="ECO:0000259" key="11">
    <source>
        <dbReference type="Pfam" id="PF12894"/>
    </source>
</evidence>
<dbReference type="SMART" id="SM00320">
    <property type="entry name" value="WD40"/>
    <property type="match status" value="4"/>
</dbReference>
<evidence type="ECO:0000256" key="1">
    <source>
        <dbReference type="ARBA" id="ARBA00004245"/>
    </source>
</evidence>
<keyword evidence="7" id="KW-0206">Cytoskeleton</keyword>
<dbReference type="PANTHER" id="PTHR10709:SF2">
    <property type="entry name" value="ACTIN-RELATED PROTEIN 2_3 COMPLEX SUBUNIT"/>
    <property type="match status" value="1"/>
</dbReference>
<gene>
    <name evidence="12" type="ORF">GPM918_LOCUS23884</name>
    <name evidence="13" type="ORF">SRO942_LOCUS23883</name>
</gene>
<evidence type="ECO:0000256" key="5">
    <source>
        <dbReference type="ARBA" id="ARBA00022737"/>
    </source>
</evidence>
<keyword evidence="4 10" id="KW-0853">WD repeat</keyword>
<dbReference type="GO" id="GO:0034314">
    <property type="term" value="P:Arp2/3 complex-mediated actin nucleation"/>
    <property type="evidence" value="ECO:0007669"/>
    <property type="project" value="InterPro"/>
</dbReference>
<evidence type="ECO:0000256" key="2">
    <source>
        <dbReference type="ARBA" id="ARBA00006260"/>
    </source>
</evidence>
<dbReference type="EMBL" id="CAJOBC010008702">
    <property type="protein sequence ID" value="CAF3968652.1"/>
    <property type="molecule type" value="Genomic_DNA"/>
</dbReference>
<dbReference type="InterPro" id="IPR024977">
    <property type="entry name" value="Apc4-like_WD40_dom"/>
</dbReference>
<dbReference type="EMBL" id="CAJNOQ010008701">
    <property type="protein sequence ID" value="CAF1204313.1"/>
    <property type="molecule type" value="Genomic_DNA"/>
</dbReference>
<dbReference type="Proteomes" id="UP000681722">
    <property type="component" value="Unassembled WGS sequence"/>
</dbReference>
<evidence type="ECO:0000313" key="14">
    <source>
        <dbReference type="Proteomes" id="UP000663829"/>
    </source>
</evidence>
<dbReference type="InterPro" id="IPR017383">
    <property type="entry name" value="ARPC1"/>
</dbReference>
<accession>A0A814WI23</accession>
<dbReference type="GO" id="GO:0051015">
    <property type="term" value="F:actin filament binding"/>
    <property type="evidence" value="ECO:0007669"/>
    <property type="project" value="TreeGrafter"/>
</dbReference>
<keyword evidence="14" id="KW-1185">Reference proteome</keyword>